<evidence type="ECO:0000256" key="6">
    <source>
        <dbReference type="ARBA" id="ARBA00023014"/>
    </source>
</evidence>
<gene>
    <name evidence="8" type="ORF">PQJ61_00330</name>
</gene>
<dbReference type="EMBL" id="JAQQAL010000002">
    <property type="protein sequence ID" value="MDC7225189.1"/>
    <property type="molecule type" value="Genomic_DNA"/>
</dbReference>
<dbReference type="InterPro" id="IPR050294">
    <property type="entry name" value="RnfB_subfamily"/>
</dbReference>
<keyword evidence="6" id="KW-0411">Iron-sulfur</keyword>
<organism evidence="8 9">
    <name type="scientific">Candidatus Thalassospirochaeta sargassi</name>
    <dbReference type="NCBI Taxonomy" id="3119039"/>
    <lineage>
        <taxon>Bacteria</taxon>
        <taxon>Pseudomonadati</taxon>
        <taxon>Spirochaetota</taxon>
        <taxon>Spirochaetia</taxon>
        <taxon>Spirochaetales</taxon>
        <taxon>Spirochaetaceae</taxon>
        <taxon>Candidatus Thalassospirochaeta</taxon>
    </lineage>
</organism>
<comment type="caution">
    <text evidence="8">The sequence shown here is derived from an EMBL/GenBank/DDBJ whole genome shotgun (WGS) entry which is preliminary data.</text>
</comment>
<dbReference type="PROSITE" id="PS00198">
    <property type="entry name" value="4FE4S_FER_1"/>
    <property type="match status" value="1"/>
</dbReference>
<keyword evidence="4" id="KW-0249">Electron transport</keyword>
<protein>
    <submittedName>
        <fullName evidence="8">4Fe-4S dicluster domain-containing protein</fullName>
    </submittedName>
</protein>
<dbReference type="Pfam" id="PF13183">
    <property type="entry name" value="Fer4_8"/>
    <property type="match status" value="1"/>
</dbReference>
<reference evidence="8 9" key="1">
    <citation type="submission" date="2022-12" db="EMBL/GenBank/DDBJ databases">
        <title>Metagenome assembled genome from gulf of manar.</title>
        <authorList>
            <person name="Kohli P."/>
            <person name="Pk S."/>
            <person name="Venkata Ramana C."/>
            <person name="Sasikala C."/>
        </authorList>
    </citation>
    <scope>NUCLEOTIDE SEQUENCE [LARGE SCALE GENOMIC DNA]</scope>
    <source>
        <strain evidence="8">JB008</strain>
    </source>
</reference>
<keyword evidence="5" id="KW-0408">Iron</keyword>
<proteinExistence type="predicted"/>
<feature type="domain" description="4Fe-4S ferredoxin-type" evidence="7">
    <location>
        <begin position="72"/>
        <end position="102"/>
    </location>
</feature>
<evidence type="ECO:0000256" key="3">
    <source>
        <dbReference type="ARBA" id="ARBA00022723"/>
    </source>
</evidence>
<feature type="domain" description="4Fe-4S ferredoxin-type" evidence="7">
    <location>
        <begin position="44"/>
        <end position="69"/>
    </location>
</feature>
<evidence type="ECO:0000256" key="1">
    <source>
        <dbReference type="ARBA" id="ARBA00022448"/>
    </source>
</evidence>
<evidence type="ECO:0000256" key="2">
    <source>
        <dbReference type="ARBA" id="ARBA00022485"/>
    </source>
</evidence>
<evidence type="ECO:0000259" key="7">
    <source>
        <dbReference type="PROSITE" id="PS51379"/>
    </source>
</evidence>
<evidence type="ECO:0000256" key="4">
    <source>
        <dbReference type="ARBA" id="ARBA00022982"/>
    </source>
</evidence>
<accession>A0AAJ1IBT8</accession>
<dbReference type="Gene3D" id="3.30.70.20">
    <property type="match status" value="2"/>
</dbReference>
<dbReference type="InterPro" id="IPR017900">
    <property type="entry name" value="4Fe4S_Fe_S_CS"/>
</dbReference>
<dbReference type="AlphaFoldDB" id="A0AAJ1IBT8"/>
<dbReference type="GO" id="GO:0051539">
    <property type="term" value="F:4 iron, 4 sulfur cluster binding"/>
    <property type="evidence" value="ECO:0007669"/>
    <property type="project" value="UniProtKB-KW"/>
</dbReference>
<name>A0AAJ1IBT8_9SPIO</name>
<keyword evidence="1" id="KW-0813">Transport</keyword>
<feature type="domain" description="4Fe-4S ferredoxin-type" evidence="7">
    <location>
        <begin position="1"/>
        <end position="30"/>
    </location>
</feature>
<keyword evidence="2" id="KW-0004">4Fe-4S</keyword>
<dbReference type="PANTHER" id="PTHR42859:SF10">
    <property type="entry name" value="DIMETHYLSULFOXIDE REDUCTASE CHAIN B"/>
    <property type="match status" value="1"/>
</dbReference>
<sequence length="135" mass="14967">MPLKFDLSKCTGCKLCQLACSASHYQVFNPEKARLKMIHEYNDDGIRIASKSCILCKKCEKVCPVGAITNNGRWMIVDEDKCIGCGTCVDNCPTRIIFLNNDKSTICDLCGGDPQCIEWCPKGVISLRERKGVKA</sequence>
<dbReference type="Proteomes" id="UP001221217">
    <property type="component" value="Unassembled WGS sequence"/>
</dbReference>
<dbReference type="Pfam" id="PF00037">
    <property type="entry name" value="Fer4"/>
    <property type="match status" value="1"/>
</dbReference>
<evidence type="ECO:0000256" key="5">
    <source>
        <dbReference type="ARBA" id="ARBA00023004"/>
    </source>
</evidence>
<evidence type="ECO:0000313" key="8">
    <source>
        <dbReference type="EMBL" id="MDC7225189.1"/>
    </source>
</evidence>
<dbReference type="InterPro" id="IPR017896">
    <property type="entry name" value="4Fe4S_Fe-S-bd"/>
</dbReference>
<dbReference type="PROSITE" id="PS51379">
    <property type="entry name" value="4FE4S_FER_2"/>
    <property type="match status" value="3"/>
</dbReference>
<evidence type="ECO:0000313" key="9">
    <source>
        <dbReference type="Proteomes" id="UP001221217"/>
    </source>
</evidence>
<dbReference type="SUPFAM" id="SSF54862">
    <property type="entry name" value="4Fe-4S ferredoxins"/>
    <property type="match status" value="1"/>
</dbReference>
<dbReference type="GO" id="GO:0046872">
    <property type="term" value="F:metal ion binding"/>
    <property type="evidence" value="ECO:0007669"/>
    <property type="project" value="UniProtKB-KW"/>
</dbReference>
<keyword evidence="3" id="KW-0479">Metal-binding</keyword>
<dbReference type="PANTHER" id="PTHR42859">
    <property type="entry name" value="OXIDOREDUCTASE"/>
    <property type="match status" value="1"/>
</dbReference>
<dbReference type="CDD" id="cd10550">
    <property type="entry name" value="DMSOR_beta_like"/>
    <property type="match status" value="1"/>
</dbReference>